<evidence type="ECO:0000313" key="2">
    <source>
        <dbReference type="Proteomes" id="UP000326198"/>
    </source>
</evidence>
<keyword evidence="2" id="KW-1185">Reference proteome</keyword>
<proteinExistence type="predicted"/>
<reference evidence="1 2" key="1">
    <citation type="submission" date="2019-04" db="EMBL/GenBank/DDBJ databases">
        <title>Friends and foes A comparative genomics studyof 23 Aspergillus species from section Flavi.</title>
        <authorList>
            <consortium name="DOE Joint Genome Institute"/>
            <person name="Kjaerbolling I."/>
            <person name="Vesth T."/>
            <person name="Frisvad J.C."/>
            <person name="Nybo J.L."/>
            <person name="Theobald S."/>
            <person name="Kildgaard S."/>
            <person name="Isbrandt T."/>
            <person name="Kuo A."/>
            <person name="Sato A."/>
            <person name="Lyhne E.K."/>
            <person name="Kogle M.E."/>
            <person name="Wiebenga A."/>
            <person name="Kun R.S."/>
            <person name="Lubbers R.J."/>
            <person name="Makela M.R."/>
            <person name="Barry K."/>
            <person name="Chovatia M."/>
            <person name="Clum A."/>
            <person name="Daum C."/>
            <person name="Haridas S."/>
            <person name="He G."/>
            <person name="LaButti K."/>
            <person name="Lipzen A."/>
            <person name="Mondo S."/>
            <person name="Riley R."/>
            <person name="Salamov A."/>
            <person name="Simmons B.A."/>
            <person name="Magnuson J.K."/>
            <person name="Henrissat B."/>
            <person name="Mortensen U.H."/>
            <person name="Larsen T.O."/>
            <person name="Devries R.P."/>
            <person name="Grigoriev I.V."/>
            <person name="Machida M."/>
            <person name="Baker S.E."/>
            <person name="Andersen M.R."/>
        </authorList>
    </citation>
    <scope>NUCLEOTIDE SEQUENCE [LARGE SCALE GENOMIC DNA]</scope>
    <source>
        <strain evidence="1 2">IBT 29228</strain>
    </source>
</reference>
<dbReference type="AlphaFoldDB" id="A0A5N7BI24"/>
<dbReference type="Proteomes" id="UP000326198">
    <property type="component" value="Unassembled WGS sequence"/>
</dbReference>
<dbReference type="SUPFAM" id="SSF51726">
    <property type="entry name" value="UROD/MetE-like"/>
    <property type="match status" value="1"/>
</dbReference>
<evidence type="ECO:0000313" key="1">
    <source>
        <dbReference type="EMBL" id="KAE8381358.1"/>
    </source>
</evidence>
<protein>
    <submittedName>
        <fullName evidence="1">Uncharacterized protein</fullName>
    </submittedName>
</protein>
<name>A0A5N7BI24_9EURO</name>
<dbReference type="EMBL" id="ML736172">
    <property type="protein sequence ID" value="KAE8381358.1"/>
    <property type="molecule type" value="Genomic_DNA"/>
</dbReference>
<dbReference type="OrthoDB" id="5422863at2759"/>
<sequence>MVTTRPHAVNWIHMTVPKDRDNVAYFEPLKGLALDEDTRVVLGLVHFDDEEGTKRRIKAAQEATGKRFGVAIECGMGRVPKEHLNGILRTSKEVTEPID</sequence>
<dbReference type="InterPro" id="IPR038071">
    <property type="entry name" value="UROD/MetE-like_sf"/>
</dbReference>
<accession>A0A5N7BI24</accession>
<gene>
    <name evidence="1" type="ORF">BDV26DRAFT_289624</name>
</gene>
<organism evidence="1 2">
    <name type="scientific">Aspergillus bertholletiae</name>
    <dbReference type="NCBI Taxonomy" id="1226010"/>
    <lineage>
        <taxon>Eukaryota</taxon>
        <taxon>Fungi</taxon>
        <taxon>Dikarya</taxon>
        <taxon>Ascomycota</taxon>
        <taxon>Pezizomycotina</taxon>
        <taxon>Eurotiomycetes</taxon>
        <taxon>Eurotiomycetidae</taxon>
        <taxon>Eurotiales</taxon>
        <taxon>Aspergillaceae</taxon>
        <taxon>Aspergillus</taxon>
        <taxon>Aspergillus subgen. Circumdati</taxon>
    </lineage>
</organism>